<keyword evidence="2" id="KW-1133">Transmembrane helix</keyword>
<accession>A0A918CKN4</accession>
<sequence>MSRAALGFQAMWPGQQPPGGEQNPQAQNNPYQQPGYQQPNPYQQPGFQQPQQPNPYAQTPQWGTPAVAGPPQTGGPGGGNRTKLIAIVAAAAVVVAAGVTGFLVLGGDDEEPAEVTGKGSKSPTVSAEPSDSASSSTGTDDNPRDTETLQPTVAGWKVVVNPKRGVAFDVPADWEVQSPSLSQGFEWEDKEQPDGYDAIIQSGTAEYKSKWCTSDDDKDGKSDDTSLAVVGTKGAEGAKNTDEIAINTPAWWVFGGYTEPDKKSISSDEKATAYTTTSGIKGSYAWAQSTNTPQKGKCASDGKAITFGFKNSKGDFVSWNLYTAKGVKDELPQATIMKILSTVRLHGEPTEG</sequence>
<gene>
    <name evidence="4" type="ORF">GCM10010251_50120</name>
</gene>
<evidence type="ECO:0000259" key="3">
    <source>
        <dbReference type="Pfam" id="PF26056"/>
    </source>
</evidence>
<keyword evidence="2" id="KW-0812">Transmembrane</keyword>
<dbReference type="InterPro" id="IPR058330">
    <property type="entry name" value="DUF8017"/>
</dbReference>
<dbReference type="AlphaFoldDB" id="A0A918CKN4"/>
<evidence type="ECO:0000256" key="1">
    <source>
        <dbReference type="SAM" id="MobiDB-lite"/>
    </source>
</evidence>
<protein>
    <recommendedName>
        <fullName evidence="3">DUF8017 domain-containing protein</fullName>
    </recommendedName>
</protein>
<feature type="compositionally biased region" description="Low complexity" evidence="1">
    <location>
        <begin position="18"/>
        <end position="56"/>
    </location>
</feature>
<feature type="region of interest" description="Disordered" evidence="1">
    <location>
        <begin position="1"/>
        <end position="78"/>
    </location>
</feature>
<feature type="compositionally biased region" description="Low complexity" evidence="1">
    <location>
        <begin position="126"/>
        <end position="136"/>
    </location>
</feature>
<dbReference type="EMBL" id="BMSX01000012">
    <property type="protein sequence ID" value="GGR28040.1"/>
    <property type="molecule type" value="Genomic_DNA"/>
</dbReference>
<dbReference type="Pfam" id="PF26056">
    <property type="entry name" value="DUF8017"/>
    <property type="match status" value="1"/>
</dbReference>
<keyword evidence="5" id="KW-1185">Reference proteome</keyword>
<comment type="caution">
    <text evidence="4">The sequence shown here is derived from an EMBL/GenBank/DDBJ whole genome shotgun (WGS) entry which is preliminary data.</text>
</comment>
<evidence type="ECO:0000313" key="4">
    <source>
        <dbReference type="EMBL" id="GGR28040.1"/>
    </source>
</evidence>
<feature type="transmembrane region" description="Helical" evidence="2">
    <location>
        <begin position="84"/>
        <end position="105"/>
    </location>
</feature>
<dbReference type="Proteomes" id="UP000658320">
    <property type="component" value="Unassembled WGS sequence"/>
</dbReference>
<feature type="region of interest" description="Disordered" evidence="1">
    <location>
        <begin position="107"/>
        <end position="151"/>
    </location>
</feature>
<name>A0A918CKN4_9ACTN</name>
<evidence type="ECO:0000313" key="5">
    <source>
        <dbReference type="Proteomes" id="UP000658320"/>
    </source>
</evidence>
<dbReference type="SUPFAM" id="SSF81995">
    <property type="entry name" value="beta-sandwich domain of Sec23/24"/>
    <property type="match status" value="1"/>
</dbReference>
<feature type="domain" description="DUF8017" evidence="3">
    <location>
        <begin position="150"/>
        <end position="347"/>
    </location>
</feature>
<evidence type="ECO:0000256" key="2">
    <source>
        <dbReference type="SAM" id="Phobius"/>
    </source>
</evidence>
<reference evidence="4" key="2">
    <citation type="submission" date="2020-09" db="EMBL/GenBank/DDBJ databases">
        <authorList>
            <person name="Sun Q."/>
            <person name="Ohkuma M."/>
        </authorList>
    </citation>
    <scope>NUCLEOTIDE SEQUENCE</scope>
    <source>
        <strain evidence="4">JCM 4346</strain>
    </source>
</reference>
<keyword evidence="2" id="KW-0472">Membrane</keyword>
<organism evidence="4 5">
    <name type="scientific">Streptomyces aurantiogriseus</name>
    <dbReference type="NCBI Taxonomy" id="66870"/>
    <lineage>
        <taxon>Bacteria</taxon>
        <taxon>Bacillati</taxon>
        <taxon>Actinomycetota</taxon>
        <taxon>Actinomycetes</taxon>
        <taxon>Kitasatosporales</taxon>
        <taxon>Streptomycetaceae</taxon>
        <taxon>Streptomyces</taxon>
    </lineage>
</organism>
<proteinExistence type="predicted"/>
<reference evidence="4" key="1">
    <citation type="journal article" date="2014" name="Int. J. Syst. Evol. Microbiol.">
        <title>Complete genome sequence of Corynebacterium casei LMG S-19264T (=DSM 44701T), isolated from a smear-ripened cheese.</title>
        <authorList>
            <consortium name="US DOE Joint Genome Institute (JGI-PGF)"/>
            <person name="Walter F."/>
            <person name="Albersmeier A."/>
            <person name="Kalinowski J."/>
            <person name="Ruckert C."/>
        </authorList>
    </citation>
    <scope>NUCLEOTIDE SEQUENCE</scope>
    <source>
        <strain evidence="4">JCM 4346</strain>
    </source>
</reference>